<dbReference type="PROSITE" id="PS50294">
    <property type="entry name" value="WD_REPEATS_REGION"/>
    <property type="match status" value="1"/>
</dbReference>
<gene>
    <name evidence="13" type="ORF">BZA70DRAFT_8195</name>
</gene>
<dbReference type="Pfam" id="PF00069">
    <property type="entry name" value="Pkinase"/>
    <property type="match status" value="1"/>
</dbReference>
<dbReference type="RefSeq" id="XP_064770303.1">
    <property type="nucleotide sequence ID" value="XM_064915437.1"/>
</dbReference>
<keyword evidence="2" id="KW-0723">Serine/threonine-protein kinase</keyword>
<dbReference type="SUPFAM" id="SSF50978">
    <property type="entry name" value="WD40 repeat-like"/>
    <property type="match status" value="1"/>
</dbReference>
<dbReference type="Pfam" id="PF00400">
    <property type="entry name" value="WD40"/>
    <property type="match status" value="1"/>
</dbReference>
<evidence type="ECO:0000256" key="9">
    <source>
        <dbReference type="PROSITE-ProRule" id="PRU00103"/>
    </source>
</evidence>
<feature type="repeat" description="HEAT" evidence="9">
    <location>
        <begin position="597"/>
        <end position="635"/>
    </location>
</feature>
<feature type="compositionally biased region" description="Polar residues" evidence="11">
    <location>
        <begin position="987"/>
        <end position="1006"/>
    </location>
</feature>
<dbReference type="InterPro" id="IPR015943">
    <property type="entry name" value="WD40/YVTN_repeat-like_dom_sf"/>
</dbReference>
<evidence type="ECO:0000256" key="4">
    <source>
        <dbReference type="ARBA" id="ARBA00022679"/>
    </source>
</evidence>
<evidence type="ECO:0000313" key="14">
    <source>
        <dbReference type="Proteomes" id="UP001498771"/>
    </source>
</evidence>
<evidence type="ECO:0000256" key="11">
    <source>
        <dbReference type="SAM" id="MobiDB-lite"/>
    </source>
</evidence>
<dbReference type="SUPFAM" id="SSF56112">
    <property type="entry name" value="Protein kinase-like (PK-like)"/>
    <property type="match status" value="1"/>
</dbReference>
<feature type="compositionally biased region" description="Polar residues" evidence="11">
    <location>
        <begin position="1605"/>
        <end position="1615"/>
    </location>
</feature>
<name>A0ABR1FBQ2_9ASCO</name>
<dbReference type="InterPro" id="IPR011009">
    <property type="entry name" value="Kinase-like_dom_sf"/>
</dbReference>
<dbReference type="PROSITE" id="PS50077">
    <property type="entry name" value="HEAT_REPEAT"/>
    <property type="match status" value="1"/>
</dbReference>
<organism evidence="13 14">
    <name type="scientific">Myxozyma melibiosi</name>
    <dbReference type="NCBI Taxonomy" id="54550"/>
    <lineage>
        <taxon>Eukaryota</taxon>
        <taxon>Fungi</taxon>
        <taxon>Dikarya</taxon>
        <taxon>Ascomycota</taxon>
        <taxon>Saccharomycotina</taxon>
        <taxon>Lipomycetes</taxon>
        <taxon>Lipomycetales</taxon>
        <taxon>Lipomycetaceae</taxon>
        <taxon>Myxozyma</taxon>
    </lineage>
</organism>
<evidence type="ECO:0000313" key="13">
    <source>
        <dbReference type="EMBL" id="KAK7207270.1"/>
    </source>
</evidence>
<dbReference type="PROSITE" id="PS00108">
    <property type="entry name" value="PROTEIN_KINASE_ST"/>
    <property type="match status" value="1"/>
</dbReference>
<comment type="caution">
    <text evidence="13">The sequence shown here is derived from an EMBL/GenBank/DDBJ whole genome shotgun (WGS) entry which is preliminary data.</text>
</comment>
<protein>
    <recommendedName>
        <fullName evidence="1">non-specific serine/threonine protein kinase</fullName>
        <ecNumber evidence="1">2.7.11.1</ecNumber>
    </recommendedName>
</protein>
<sequence>MGNQISQVTPSAPTVGIDSYVDELGDIQYDKTCGSARFMKTVKGRHKDGLVIVKIFIKPIANLSLRAFQKQLTTERAALQDVSHAIAYAKIVETERAGYLVRQHFDNILYDRISIRPFLENIEKRWIAFQLLSGLSKCHARGVHHGDIKTENIVVTSWNWVYLTDFACFKPTYLPEDDPADFLFFFDTSLRRVCYVAPERFYAPGENKRGPLTDAMDVFSLGCVIAELFLEGTPTFTLSQLFGYREGSFVPDLSKIDDLEIRSLVRHMISLNPADRLSASGYLEEWSGRAFPTYFYNFLHEYIQNITEPSVLELGERSLAQQYLEADRRIEHIYNDFDKIAFFLKFDAPQLSNGAANSHKTTEPIPVYLDIPHYHTSTPVAPRNPPEDGGAVIFLAIAASAIRNTATGRARLHACDLILAFGEQLPDEAKLDRCLPFLVSLLGDDFVDVKVSAMRAITQLMALVQRITPVNENVFPEYILPRLQPLLSSKDVFVRASFASFIATLAQTALRFLDLAQDARIEGISGALVDAELENGIANNDGYQAYFDMLRRELVEQFQDLAITLLTDSDSAVKRALLRSISPLCAFFGSQKASDIILSHLITYLNDKDALLRGAFFDAIIGLATFVGGNSLEEYIMPLMVQALADTEEFVVEKVLFAFTSLAELGLINRPNLWDLVRITVRFSVHPNLWIRQGVFAFISASVRWLSPADIHCIIGPIIKPFLQCDVLEFSEIMLQDFCKPPLPRIIYNAAINWAAETRDSNFWKSAKEQRMSDIMPLFEGSYSITSSLHNLSITKAVAQNAVFSEKLQKTEEDKLWLQKLAVLGLSDDDLWKLVALREHIWRIAKANPNNYKSISTRNDSSNAIDYGSTISVNKLGVQLHTYFFDDTHASVRRHVTKSPISESTIKQYKTASALVDALKTIDQRPSTSLPLKRANFPPYWLNGVEGSPRTMAPIFQLDSPTRPTAASVFMTSPSRVQSNVTRINTLESTTSTTNGPLSDNETAPPTSAAGDSVLERQLTLSRELRRRASIATFKSKVDDDHNPLKAVADVGTSNATAYGHVDGSEKEDKSPTSKTNAVAPAKIDKTPPMEMTSMMAAQYPMTEEDAPAETVVYRGHSYTGDDPYILKLLDTVYVEKFMVDIPEFGPTIPLAARPRSLLKHGAGPVPVPGSQWRPDGVLIAHFEEHAGPVNKIAIAPDHSFFLTASDDGTIKVWDSMQLERNVTNRSRQTYKHANGTKVKTLCMIDGTYCFASGSTDGVINIVKVDYSTPAGRGISKYNKLSTLRSYKLEEGEYAIEMQHMKIESVSTLIVATNKSRILGINLRHEKLTLSFAFVNPAHHGTITCFCVDRTRSWIAVGMSRGIIDIWSIRYQVRLKAWGLQAATPIHKITMHPVRGNGKCICVVGGASVTGDEVTVWDVERTICREVFRTTAENGPASTMERKYEPVLVDDEPTETLISRFANDPVQLLERNEASISRGVRAMCILAPELLVEFEQGNLMADYDNTSNGMPGRGSLRYRAAIMGSFMLTAGADKNLRYWSLAKPETSFIVSGPLAEHARPTYMSYAATDQHMHHIIVHTEVRGAVNALDGLRTVEQAPPAPNGTARGTSSNGPTRRNTDLRRTPPEMATQRNTLITSRQQSMMKFHNDAVLDIAVLFKPYGLVISVDRAGDIKVYS</sequence>
<dbReference type="SMART" id="SM00320">
    <property type="entry name" value="WD40"/>
    <property type="match status" value="4"/>
</dbReference>
<evidence type="ECO:0000259" key="12">
    <source>
        <dbReference type="PROSITE" id="PS50011"/>
    </source>
</evidence>
<dbReference type="Gene3D" id="1.25.10.10">
    <property type="entry name" value="Leucine-rich Repeat Variant"/>
    <property type="match status" value="1"/>
</dbReference>
<dbReference type="GeneID" id="90040949"/>
<feature type="region of interest" description="Disordered" evidence="11">
    <location>
        <begin position="1594"/>
        <end position="1631"/>
    </location>
</feature>
<dbReference type="PROSITE" id="PS50011">
    <property type="entry name" value="PROTEIN_KINASE_DOM"/>
    <property type="match status" value="1"/>
</dbReference>
<keyword evidence="4" id="KW-0808">Transferase</keyword>
<dbReference type="EMBL" id="JBBJBU010000001">
    <property type="protein sequence ID" value="KAK7207270.1"/>
    <property type="molecule type" value="Genomic_DNA"/>
</dbReference>
<dbReference type="InterPro" id="IPR036322">
    <property type="entry name" value="WD40_repeat_dom_sf"/>
</dbReference>
<dbReference type="CDD" id="cd13980">
    <property type="entry name" value="STKc_Vps15"/>
    <property type="match status" value="1"/>
</dbReference>
<dbReference type="SUPFAM" id="SSF48371">
    <property type="entry name" value="ARM repeat"/>
    <property type="match status" value="1"/>
</dbReference>
<dbReference type="InterPro" id="IPR001680">
    <property type="entry name" value="WD40_rpt"/>
</dbReference>
<evidence type="ECO:0000256" key="1">
    <source>
        <dbReference type="ARBA" id="ARBA00012513"/>
    </source>
</evidence>
<dbReference type="PANTHER" id="PTHR17583:SF0">
    <property type="entry name" value="PHOSPHOINOSITIDE 3-KINASE REGULATORY SUBUNIT 4"/>
    <property type="match status" value="1"/>
</dbReference>
<dbReference type="InterPro" id="IPR021133">
    <property type="entry name" value="HEAT_type_2"/>
</dbReference>
<keyword evidence="14" id="KW-1185">Reference proteome</keyword>
<reference evidence="13 14" key="1">
    <citation type="submission" date="2024-03" db="EMBL/GenBank/DDBJ databases">
        <title>Genome-scale model development and genomic sequencing of the oleaginous clade Lipomyces.</title>
        <authorList>
            <consortium name="Lawrence Berkeley National Laboratory"/>
            <person name="Czajka J.J."/>
            <person name="Han Y."/>
            <person name="Kim J."/>
            <person name="Mondo S.J."/>
            <person name="Hofstad B.A."/>
            <person name="Robles A."/>
            <person name="Haridas S."/>
            <person name="Riley R."/>
            <person name="LaButti K."/>
            <person name="Pangilinan J."/>
            <person name="Andreopoulos W."/>
            <person name="Lipzen A."/>
            <person name="Yan J."/>
            <person name="Wang M."/>
            <person name="Ng V."/>
            <person name="Grigoriev I.V."/>
            <person name="Spatafora J.W."/>
            <person name="Magnuson J.K."/>
            <person name="Baker S.E."/>
            <person name="Pomraning K.R."/>
        </authorList>
    </citation>
    <scope>NUCLEOTIDE SEQUENCE [LARGE SCALE GENOMIC DNA]</scope>
    <source>
        <strain evidence="13 14">Phaff 52-87</strain>
    </source>
</reference>
<dbReference type="EC" id="2.7.11.1" evidence="1"/>
<dbReference type="Gene3D" id="2.130.10.10">
    <property type="entry name" value="YVTN repeat-like/Quinoprotein amine dehydrogenase"/>
    <property type="match status" value="2"/>
</dbReference>
<dbReference type="InterPro" id="IPR000719">
    <property type="entry name" value="Prot_kinase_dom"/>
</dbReference>
<dbReference type="SMART" id="SM00220">
    <property type="entry name" value="S_TKc"/>
    <property type="match status" value="1"/>
</dbReference>
<dbReference type="Gene3D" id="1.10.510.10">
    <property type="entry name" value="Transferase(Phosphotransferase) domain 1"/>
    <property type="match status" value="1"/>
</dbReference>
<accession>A0ABR1FBQ2</accession>
<feature type="region of interest" description="Disordered" evidence="11">
    <location>
        <begin position="987"/>
        <end position="1013"/>
    </location>
</feature>
<evidence type="ECO:0000256" key="7">
    <source>
        <dbReference type="ARBA" id="ARBA00022777"/>
    </source>
</evidence>
<dbReference type="InterPro" id="IPR008271">
    <property type="entry name" value="Ser/Thr_kinase_AS"/>
</dbReference>
<evidence type="ECO:0000256" key="5">
    <source>
        <dbReference type="ARBA" id="ARBA00022737"/>
    </source>
</evidence>
<dbReference type="InterPro" id="IPR055231">
    <property type="entry name" value="2AA_helical"/>
</dbReference>
<keyword evidence="8" id="KW-0067">ATP-binding</keyword>
<dbReference type="InterPro" id="IPR045162">
    <property type="entry name" value="Vps15-like"/>
</dbReference>
<proteinExistence type="predicted"/>
<dbReference type="InterPro" id="IPR016024">
    <property type="entry name" value="ARM-type_fold"/>
</dbReference>
<dbReference type="Proteomes" id="UP001498771">
    <property type="component" value="Unassembled WGS sequence"/>
</dbReference>
<dbReference type="PROSITE" id="PS50082">
    <property type="entry name" value="WD_REPEATS_2"/>
    <property type="match status" value="1"/>
</dbReference>
<evidence type="ECO:0000256" key="6">
    <source>
        <dbReference type="ARBA" id="ARBA00022741"/>
    </source>
</evidence>
<dbReference type="Pfam" id="PF22956">
    <property type="entry name" value="VPS15-like_hel"/>
    <property type="match status" value="1"/>
</dbReference>
<dbReference type="InterPro" id="IPR011989">
    <property type="entry name" value="ARM-like"/>
</dbReference>
<dbReference type="PANTHER" id="PTHR17583">
    <property type="entry name" value="PHOSPHOINOSITIDE 3-KINASE REGULATORY SUBUNIT 4"/>
    <property type="match status" value="1"/>
</dbReference>
<evidence type="ECO:0000256" key="8">
    <source>
        <dbReference type="ARBA" id="ARBA00022840"/>
    </source>
</evidence>
<keyword evidence="5" id="KW-0677">Repeat</keyword>
<evidence type="ECO:0000256" key="3">
    <source>
        <dbReference type="ARBA" id="ARBA00022574"/>
    </source>
</evidence>
<evidence type="ECO:0000256" key="10">
    <source>
        <dbReference type="PROSITE-ProRule" id="PRU00221"/>
    </source>
</evidence>
<keyword evidence="3 10" id="KW-0853">WD repeat</keyword>
<feature type="domain" description="Protein kinase" evidence="12">
    <location>
        <begin position="27"/>
        <end position="303"/>
    </location>
</feature>
<feature type="repeat" description="WD" evidence="10">
    <location>
        <begin position="1183"/>
        <end position="1215"/>
    </location>
</feature>
<keyword evidence="7" id="KW-0418">Kinase</keyword>
<evidence type="ECO:0000256" key="2">
    <source>
        <dbReference type="ARBA" id="ARBA00022527"/>
    </source>
</evidence>
<keyword evidence="6" id="KW-0547">Nucleotide-binding</keyword>